<accession>A0A8H2VXH8</accession>
<dbReference type="OrthoDB" id="3530362at2759"/>
<organism evidence="2 3">
    <name type="scientific">Sclerotinia trifoliorum</name>
    <dbReference type="NCBI Taxonomy" id="28548"/>
    <lineage>
        <taxon>Eukaryota</taxon>
        <taxon>Fungi</taxon>
        <taxon>Dikarya</taxon>
        <taxon>Ascomycota</taxon>
        <taxon>Pezizomycotina</taxon>
        <taxon>Leotiomycetes</taxon>
        <taxon>Helotiales</taxon>
        <taxon>Sclerotiniaceae</taxon>
        <taxon>Sclerotinia</taxon>
    </lineage>
</organism>
<protein>
    <submittedName>
        <fullName evidence="2">8957e3a2-879f-47e8-b8fc-b6404ee69645-CDS</fullName>
    </submittedName>
</protein>
<keyword evidence="3" id="KW-1185">Reference proteome</keyword>
<name>A0A8H2VXH8_9HELO</name>
<dbReference type="Proteomes" id="UP000624404">
    <property type="component" value="Unassembled WGS sequence"/>
</dbReference>
<dbReference type="EMBL" id="CAJHIA010000021">
    <property type="protein sequence ID" value="CAD6446467.1"/>
    <property type="molecule type" value="Genomic_DNA"/>
</dbReference>
<gene>
    <name evidence="2" type="ORF">SCLTRI_LOCUS6259</name>
</gene>
<evidence type="ECO:0000313" key="2">
    <source>
        <dbReference type="EMBL" id="CAD6446467.1"/>
    </source>
</evidence>
<evidence type="ECO:0000313" key="3">
    <source>
        <dbReference type="Proteomes" id="UP000624404"/>
    </source>
</evidence>
<sequence>MERSEYQYKKWINFCLKNADRANIFKHAHETTSLRVENKIPNPHQRILDPTQGWLYDYNRRDHILCCPKSGRPVFDEYGRFTWALDLKPKPKRTVSAPERTQNKQEKDKKPKKKQTGGSGFTCIPRPVGGLIAYQITIPNPQS</sequence>
<feature type="region of interest" description="Disordered" evidence="1">
    <location>
        <begin position="92"/>
        <end position="124"/>
    </location>
</feature>
<dbReference type="AlphaFoldDB" id="A0A8H2VXH8"/>
<evidence type="ECO:0000256" key="1">
    <source>
        <dbReference type="SAM" id="MobiDB-lite"/>
    </source>
</evidence>
<comment type="caution">
    <text evidence="2">The sequence shown here is derived from an EMBL/GenBank/DDBJ whole genome shotgun (WGS) entry which is preliminary data.</text>
</comment>
<proteinExistence type="predicted"/>
<reference evidence="2" key="1">
    <citation type="submission" date="2020-10" db="EMBL/GenBank/DDBJ databases">
        <authorList>
            <person name="Kusch S."/>
        </authorList>
    </citation>
    <scope>NUCLEOTIDE SEQUENCE</scope>
    <source>
        <strain evidence="2">SwB9</strain>
    </source>
</reference>